<accession>A0A138ZY45</accession>
<dbReference type="AlphaFoldDB" id="A0A138ZY45"/>
<proteinExistence type="predicted"/>
<keyword evidence="3" id="KW-1185">Reference proteome</keyword>
<gene>
    <name evidence="2" type="ORF">M427DRAFT_39445</name>
</gene>
<feature type="region of interest" description="Disordered" evidence="1">
    <location>
        <begin position="174"/>
        <end position="217"/>
    </location>
</feature>
<dbReference type="EMBL" id="KQ965883">
    <property type="protein sequence ID" value="KXS09195.1"/>
    <property type="molecule type" value="Genomic_DNA"/>
</dbReference>
<name>A0A138ZY45_GONPJ</name>
<evidence type="ECO:0000256" key="1">
    <source>
        <dbReference type="SAM" id="MobiDB-lite"/>
    </source>
</evidence>
<organism evidence="2 3">
    <name type="scientific">Gonapodya prolifera (strain JEL478)</name>
    <name type="common">Monoblepharis prolifera</name>
    <dbReference type="NCBI Taxonomy" id="1344416"/>
    <lineage>
        <taxon>Eukaryota</taxon>
        <taxon>Fungi</taxon>
        <taxon>Fungi incertae sedis</taxon>
        <taxon>Chytridiomycota</taxon>
        <taxon>Chytridiomycota incertae sedis</taxon>
        <taxon>Monoblepharidomycetes</taxon>
        <taxon>Monoblepharidales</taxon>
        <taxon>Gonapodyaceae</taxon>
        <taxon>Gonapodya</taxon>
    </lineage>
</organism>
<feature type="compositionally biased region" description="Polar residues" evidence="1">
    <location>
        <begin position="204"/>
        <end position="217"/>
    </location>
</feature>
<evidence type="ECO:0000313" key="2">
    <source>
        <dbReference type="EMBL" id="KXS09195.1"/>
    </source>
</evidence>
<dbReference type="Proteomes" id="UP000070544">
    <property type="component" value="Unassembled WGS sequence"/>
</dbReference>
<feature type="region of interest" description="Disordered" evidence="1">
    <location>
        <begin position="105"/>
        <end position="134"/>
    </location>
</feature>
<reference evidence="2 3" key="1">
    <citation type="journal article" date="2015" name="Genome Biol. Evol.">
        <title>Phylogenomic analyses indicate that early fungi evolved digesting cell walls of algal ancestors of land plants.</title>
        <authorList>
            <person name="Chang Y."/>
            <person name="Wang S."/>
            <person name="Sekimoto S."/>
            <person name="Aerts A.L."/>
            <person name="Choi C."/>
            <person name="Clum A."/>
            <person name="LaButti K.M."/>
            <person name="Lindquist E.A."/>
            <person name="Yee Ngan C."/>
            <person name="Ohm R.A."/>
            <person name="Salamov A.A."/>
            <person name="Grigoriev I.V."/>
            <person name="Spatafora J.W."/>
            <person name="Berbee M.L."/>
        </authorList>
    </citation>
    <scope>NUCLEOTIDE SEQUENCE [LARGE SCALE GENOMIC DNA]</scope>
    <source>
        <strain evidence="2 3">JEL478</strain>
    </source>
</reference>
<evidence type="ECO:0000313" key="3">
    <source>
        <dbReference type="Proteomes" id="UP000070544"/>
    </source>
</evidence>
<protein>
    <submittedName>
        <fullName evidence="2">Uncharacterized protein</fullName>
    </submittedName>
</protein>
<sequence length="217" mass="23616">MPAQIRHIYMHTIDKRPIQPRPSSWDPSVPPQSPAHSCLPPAHAHHAHHAPQTPGAQPVSDLSLITDYRQSGGLVDCLVEGTEGVTDGMERGKVGETDVWRSRMRGVDERKARKSSMQMSAAGGDTKTPRIPTSKGRQCRFWKISEPEAFLVSSCVAEVPGYNPKSDALWHSEKSQFLRPSNPRPPAGGGKAMLPFGVEPRVRSVSTADSGKANSPE</sequence>
<feature type="region of interest" description="Disordered" evidence="1">
    <location>
        <begin position="12"/>
        <end position="59"/>
    </location>
</feature>